<gene>
    <name evidence="1" type="ORF">GCM10009830_18440</name>
</gene>
<organism evidence="1 2">
    <name type="scientific">Glycomyces endophyticus</name>
    <dbReference type="NCBI Taxonomy" id="480996"/>
    <lineage>
        <taxon>Bacteria</taxon>
        <taxon>Bacillati</taxon>
        <taxon>Actinomycetota</taxon>
        <taxon>Actinomycetes</taxon>
        <taxon>Glycomycetales</taxon>
        <taxon>Glycomycetaceae</taxon>
        <taxon>Glycomyces</taxon>
    </lineage>
</organism>
<proteinExistence type="predicted"/>
<accession>A0ABP4SGE2</accession>
<comment type="caution">
    <text evidence="1">The sequence shown here is derived from an EMBL/GenBank/DDBJ whole genome shotgun (WGS) entry which is preliminary data.</text>
</comment>
<dbReference type="Proteomes" id="UP001499851">
    <property type="component" value="Unassembled WGS sequence"/>
</dbReference>
<reference evidence="2" key="1">
    <citation type="journal article" date="2019" name="Int. J. Syst. Evol. Microbiol.">
        <title>The Global Catalogue of Microorganisms (GCM) 10K type strain sequencing project: providing services to taxonomists for standard genome sequencing and annotation.</title>
        <authorList>
            <consortium name="The Broad Institute Genomics Platform"/>
            <consortium name="The Broad Institute Genome Sequencing Center for Infectious Disease"/>
            <person name="Wu L."/>
            <person name="Ma J."/>
        </authorList>
    </citation>
    <scope>NUCLEOTIDE SEQUENCE [LARGE SCALE GENOMIC DNA]</scope>
    <source>
        <strain evidence="2">JCM 16001</strain>
    </source>
</reference>
<keyword evidence="2" id="KW-1185">Reference proteome</keyword>
<dbReference type="RefSeq" id="WP_344484819.1">
    <property type="nucleotide sequence ID" value="NZ_BAAAQF010000005.1"/>
</dbReference>
<name>A0ABP4SGE2_9ACTN</name>
<dbReference type="EMBL" id="BAAAQF010000005">
    <property type="protein sequence ID" value="GAA1672560.1"/>
    <property type="molecule type" value="Genomic_DNA"/>
</dbReference>
<evidence type="ECO:0000313" key="1">
    <source>
        <dbReference type="EMBL" id="GAA1672560.1"/>
    </source>
</evidence>
<evidence type="ECO:0000313" key="2">
    <source>
        <dbReference type="Proteomes" id="UP001499851"/>
    </source>
</evidence>
<sequence>MSSLDDLIASITANKDATDELTARIEGSKQQAEELLGQVTALGAEGVANAVMGVKDRLEQSASQNRATSLQLDEAATAAAAAKQA</sequence>
<protein>
    <submittedName>
        <fullName evidence="1">Uncharacterized protein</fullName>
    </submittedName>
</protein>